<name>A0A2W5RXL3_ACIJO</name>
<dbReference type="Proteomes" id="UP000249282">
    <property type="component" value="Unassembled WGS sequence"/>
</dbReference>
<accession>A0A2W5RXL3</accession>
<reference evidence="1 2" key="1">
    <citation type="submission" date="2017-11" db="EMBL/GenBank/DDBJ databases">
        <title>Infants hospitalized years apart are colonized by the same room-sourced microbial strains.</title>
        <authorList>
            <person name="Brooks B."/>
            <person name="Olm M.R."/>
            <person name="Firek B.A."/>
            <person name="Baker R."/>
            <person name="Thomas B.C."/>
            <person name="Morowitz M.J."/>
            <person name="Banfield J.F."/>
        </authorList>
    </citation>
    <scope>NUCLEOTIDE SEQUENCE [LARGE SCALE GENOMIC DNA]</scope>
    <source>
        <strain evidence="1">S2_003_000_R3_20</strain>
    </source>
</reference>
<sequence length="77" mass="9071">MFHSMNDGKGIRYVYVNGNRIKCVKWANVDQGLVCFIPHRRFTKKDRRKGEIYTRLLRGTVTVEFIKHEAKTIAEQT</sequence>
<evidence type="ECO:0000313" key="2">
    <source>
        <dbReference type="Proteomes" id="UP000249282"/>
    </source>
</evidence>
<gene>
    <name evidence="1" type="ORF">DI542_01340</name>
</gene>
<proteinExistence type="predicted"/>
<organism evidence="1 2">
    <name type="scientific">Acinetobacter johnsonii</name>
    <dbReference type="NCBI Taxonomy" id="40214"/>
    <lineage>
        <taxon>Bacteria</taxon>
        <taxon>Pseudomonadati</taxon>
        <taxon>Pseudomonadota</taxon>
        <taxon>Gammaproteobacteria</taxon>
        <taxon>Moraxellales</taxon>
        <taxon>Moraxellaceae</taxon>
        <taxon>Acinetobacter</taxon>
    </lineage>
</organism>
<protein>
    <submittedName>
        <fullName evidence="1">Uncharacterized protein</fullName>
    </submittedName>
</protein>
<dbReference type="EMBL" id="QFQJ01000003">
    <property type="protein sequence ID" value="PZQ93512.1"/>
    <property type="molecule type" value="Genomic_DNA"/>
</dbReference>
<dbReference type="AlphaFoldDB" id="A0A2W5RXL3"/>
<comment type="caution">
    <text evidence="1">The sequence shown here is derived from an EMBL/GenBank/DDBJ whole genome shotgun (WGS) entry which is preliminary data.</text>
</comment>
<evidence type="ECO:0000313" key="1">
    <source>
        <dbReference type="EMBL" id="PZQ93512.1"/>
    </source>
</evidence>